<dbReference type="InterPro" id="IPR052772">
    <property type="entry name" value="Endo/PolyKinase_Domain-Protein"/>
</dbReference>
<organism evidence="3 4">
    <name type="scientific">Drosophila rubida</name>
    <dbReference type="NCBI Taxonomy" id="30044"/>
    <lineage>
        <taxon>Eukaryota</taxon>
        <taxon>Metazoa</taxon>
        <taxon>Ecdysozoa</taxon>
        <taxon>Arthropoda</taxon>
        <taxon>Hexapoda</taxon>
        <taxon>Insecta</taxon>
        <taxon>Pterygota</taxon>
        <taxon>Neoptera</taxon>
        <taxon>Endopterygota</taxon>
        <taxon>Diptera</taxon>
        <taxon>Brachycera</taxon>
        <taxon>Muscomorpha</taxon>
        <taxon>Ephydroidea</taxon>
        <taxon>Drosophilidae</taxon>
        <taxon>Drosophila</taxon>
    </lineage>
</organism>
<feature type="compositionally biased region" description="Polar residues" evidence="1">
    <location>
        <begin position="722"/>
        <end position="733"/>
    </location>
</feature>
<dbReference type="SUPFAM" id="SSF160443">
    <property type="entry name" value="SMR domain-like"/>
    <property type="match status" value="1"/>
</dbReference>
<dbReference type="GO" id="GO:0004519">
    <property type="term" value="F:endonuclease activity"/>
    <property type="evidence" value="ECO:0007669"/>
    <property type="project" value="TreeGrafter"/>
</dbReference>
<dbReference type="Gene3D" id="3.30.1370.110">
    <property type="match status" value="1"/>
</dbReference>
<dbReference type="PANTHER" id="PTHR46535">
    <property type="entry name" value="NEDD4-BINDING PROTEIN 2"/>
    <property type="match status" value="1"/>
</dbReference>
<dbReference type="EMBL" id="JAJJHW010002585">
    <property type="protein sequence ID" value="KAH8371196.1"/>
    <property type="molecule type" value="Genomic_DNA"/>
</dbReference>
<evidence type="ECO:0000259" key="2">
    <source>
        <dbReference type="PROSITE" id="PS50828"/>
    </source>
</evidence>
<feature type="region of interest" description="Disordered" evidence="1">
    <location>
        <begin position="500"/>
        <end position="531"/>
    </location>
</feature>
<name>A0AAD4PLI3_9MUSC</name>
<dbReference type="AlphaFoldDB" id="A0AAD4PLI3"/>
<sequence length="899" mass="100890">LNEKLSLTENTRNNNHNNSSNKNNMSNGNKYIAPSSTASPKMCPSSSNRSNSSTSINNNYMEFNELCKKVQSGQRIMIIMRGAPGSGKSTLAKSLIQQSGLLEQHTVQDFVYSSDDYFIRQRGYQFNPNSLPDAHEWNQQRVAQKTAAGWSPVIVDNTNMMIWNMQPYVQLAVKHGYLLELLEPQTSWCKSASKLAQKNVHQVPKESIQRMLERYEKANVELLLGLLKNTKYTVALPQMRLEPPLPALAPPKTQSQQPKYMEANNDVKVDATLPTASPKLNPNAQNWVPYEQNAPNYWAQLDEQKIQAPAGCNASAGQGTSLTDLLRDEPTAAVTSTSSSEAVNEPLQRHSINCSNEAYAFAQLRQMYPNKQVAGLWDLYVKCNGDLDWTVDILLKEDELNAGAADYNDDLNIDQFECACNSSNNLAMQMASAPNALTSQLVAPNKNIPKAQRQARTKRNAGVGTSKELQLHVENCFVLGDEQYSEHTRKIRDIRNGILDQPLPLPLPPPPLPVEPTTQSANAGDDDDDDAEDNALLELTLGETLIKELNSHFQMEGQMLPIELELLPTTVFMPRNVAKQIYMVYVEAALNQLEEQRHQTMRDDEQFARLLKNPKYADCTESPVNLDELLDMELALSIYNSEQQAASQATHQKPNDIATHLTKMMLCDKFPEIPKETVLEIFAAKENNYVKTLEVLDSDLKSSRTGAELYEQAMRENEKLNAQEQKPSASRSSPRVAVGSAKSQSPQLLHEDAKSAALRDFEETRNLAAHHSQLRAECYLKAKQAIQQGNGSVALYYSEIAQLHKKKNDVLNNRAANCIMEVHKHTQNNPDLLDLHYLHTIEAVSCLDLFLDRHITVLRNIQRVYKHLFIITGRGLHSANGVSTIKKKVKARLAERRLR</sequence>
<feature type="region of interest" description="Disordered" evidence="1">
    <location>
        <begin position="1"/>
        <end position="54"/>
    </location>
</feature>
<dbReference type="PANTHER" id="PTHR46535:SF1">
    <property type="entry name" value="NEDD4-BINDING PROTEIN 2"/>
    <property type="match status" value="1"/>
</dbReference>
<dbReference type="InterPro" id="IPR002625">
    <property type="entry name" value="Smr_dom"/>
</dbReference>
<dbReference type="SMART" id="SM01162">
    <property type="entry name" value="DUF1771"/>
    <property type="match status" value="1"/>
</dbReference>
<feature type="compositionally biased region" description="Pro residues" evidence="1">
    <location>
        <begin position="503"/>
        <end position="514"/>
    </location>
</feature>
<dbReference type="SUPFAM" id="SSF52540">
    <property type="entry name" value="P-loop containing nucleoside triphosphate hydrolases"/>
    <property type="match status" value="1"/>
</dbReference>
<feature type="compositionally biased region" description="Low complexity" evidence="1">
    <location>
        <begin position="45"/>
        <end position="54"/>
    </location>
</feature>
<dbReference type="InterPro" id="IPR013899">
    <property type="entry name" value="DUF1771"/>
</dbReference>
<proteinExistence type="predicted"/>
<dbReference type="InterPro" id="IPR027417">
    <property type="entry name" value="P-loop_NTPase"/>
</dbReference>
<reference evidence="3" key="1">
    <citation type="journal article" date="2021" name="Mol. Ecol. Resour.">
        <title>Phylogenomic analyses of the genus Drosophila reveals genomic signals of climate adaptation.</title>
        <authorList>
            <person name="Li F."/>
            <person name="Rane R.V."/>
            <person name="Luria V."/>
            <person name="Xiong Z."/>
            <person name="Chen J."/>
            <person name="Li Z."/>
            <person name="Catullo R.A."/>
            <person name="Griffin P.C."/>
            <person name="Schiffer M."/>
            <person name="Pearce S."/>
            <person name="Lee S.F."/>
            <person name="McElroy K."/>
            <person name="Stocker A."/>
            <person name="Shirriffs J."/>
            <person name="Cockerell F."/>
            <person name="Coppin C."/>
            <person name="Sgro C.M."/>
            <person name="Karger A."/>
            <person name="Cain J.W."/>
            <person name="Weber J.A."/>
            <person name="Santpere G."/>
            <person name="Kirschner M.W."/>
            <person name="Hoffmann A.A."/>
            <person name="Oakeshott J.G."/>
            <person name="Zhang G."/>
        </authorList>
    </citation>
    <scope>NUCLEOTIDE SEQUENCE</scope>
    <source>
        <strain evidence="3">BGI-SZ-2011g</strain>
    </source>
</reference>
<dbReference type="Pfam" id="PF08590">
    <property type="entry name" value="DUF1771"/>
    <property type="match status" value="1"/>
</dbReference>
<comment type="caution">
    <text evidence="3">The sequence shown here is derived from an EMBL/GenBank/DDBJ whole genome shotgun (WGS) entry which is preliminary data.</text>
</comment>
<feature type="compositionally biased region" description="Low complexity" evidence="1">
    <location>
        <begin position="10"/>
        <end position="29"/>
    </location>
</feature>
<dbReference type="Proteomes" id="UP001200034">
    <property type="component" value="Unassembled WGS sequence"/>
</dbReference>
<accession>A0AAD4PLI3</accession>
<feature type="non-terminal residue" evidence="3">
    <location>
        <position position="1"/>
    </location>
</feature>
<dbReference type="Pfam" id="PF13671">
    <property type="entry name" value="AAA_33"/>
    <property type="match status" value="1"/>
</dbReference>
<evidence type="ECO:0000256" key="1">
    <source>
        <dbReference type="SAM" id="MobiDB-lite"/>
    </source>
</evidence>
<dbReference type="GO" id="GO:0005634">
    <property type="term" value="C:nucleus"/>
    <property type="evidence" value="ECO:0007669"/>
    <property type="project" value="TreeGrafter"/>
</dbReference>
<gene>
    <name evidence="3" type="ORF">KR093_006473</name>
</gene>
<dbReference type="SMART" id="SM00463">
    <property type="entry name" value="SMR"/>
    <property type="match status" value="1"/>
</dbReference>
<dbReference type="Gene3D" id="3.40.50.300">
    <property type="entry name" value="P-loop containing nucleotide triphosphate hydrolases"/>
    <property type="match status" value="1"/>
</dbReference>
<feature type="region of interest" description="Disordered" evidence="1">
    <location>
        <begin position="717"/>
        <end position="749"/>
    </location>
</feature>
<dbReference type="PROSITE" id="PS50828">
    <property type="entry name" value="SMR"/>
    <property type="match status" value="1"/>
</dbReference>
<evidence type="ECO:0000313" key="4">
    <source>
        <dbReference type="Proteomes" id="UP001200034"/>
    </source>
</evidence>
<evidence type="ECO:0000313" key="3">
    <source>
        <dbReference type="EMBL" id="KAH8371196.1"/>
    </source>
</evidence>
<dbReference type="CDD" id="cd14279">
    <property type="entry name" value="CUE"/>
    <property type="match status" value="1"/>
</dbReference>
<protein>
    <recommendedName>
        <fullName evidence="2">Smr domain-containing protein</fullName>
    </recommendedName>
</protein>
<feature type="domain" description="Smr" evidence="2">
    <location>
        <begin position="833"/>
        <end position="899"/>
    </location>
</feature>
<keyword evidence="4" id="KW-1185">Reference proteome</keyword>
<dbReference type="InterPro" id="IPR036063">
    <property type="entry name" value="Smr_dom_sf"/>
</dbReference>